<feature type="compositionally biased region" description="Polar residues" evidence="1">
    <location>
        <begin position="659"/>
        <end position="692"/>
    </location>
</feature>
<proteinExistence type="predicted"/>
<feature type="compositionally biased region" description="Polar residues" evidence="1">
    <location>
        <begin position="94"/>
        <end position="105"/>
    </location>
</feature>
<feature type="compositionally biased region" description="Basic and acidic residues" evidence="1">
    <location>
        <begin position="216"/>
        <end position="230"/>
    </location>
</feature>
<dbReference type="Proteomes" id="UP001567538">
    <property type="component" value="Unassembled WGS sequence"/>
</dbReference>
<feature type="region of interest" description="Disordered" evidence="1">
    <location>
        <begin position="508"/>
        <end position="527"/>
    </location>
</feature>
<feature type="region of interest" description="Disordered" evidence="1">
    <location>
        <begin position="127"/>
        <end position="177"/>
    </location>
</feature>
<dbReference type="AlphaFoldDB" id="A0ABD1GSX8"/>
<dbReference type="PANTHER" id="PTHR34798:SF1">
    <property type="entry name" value="TIC-LIKE PROTEIN"/>
    <property type="match status" value="1"/>
</dbReference>
<feature type="region of interest" description="Disordered" evidence="1">
    <location>
        <begin position="191"/>
        <end position="248"/>
    </location>
</feature>
<evidence type="ECO:0000256" key="1">
    <source>
        <dbReference type="SAM" id="MobiDB-lite"/>
    </source>
</evidence>
<dbReference type="InterPro" id="IPR039317">
    <property type="entry name" value="TIC"/>
</dbReference>
<protein>
    <submittedName>
        <fullName evidence="2">Protein TIME FOR COFFEE-like</fullName>
    </submittedName>
</protein>
<name>A0ABD1GSX8_SALDI</name>
<reference evidence="2 3" key="1">
    <citation type="submission" date="2024-06" db="EMBL/GenBank/DDBJ databases">
        <title>A chromosome level genome sequence of Diviner's sage (Salvia divinorum).</title>
        <authorList>
            <person name="Ford S.A."/>
            <person name="Ro D.-K."/>
            <person name="Ness R.W."/>
            <person name="Phillips M.A."/>
        </authorList>
    </citation>
    <scope>NUCLEOTIDE SEQUENCE [LARGE SCALE GENOMIC DNA]</scope>
    <source>
        <strain evidence="2">SAF-2024a</strain>
        <tissue evidence="2">Leaf</tissue>
    </source>
</reference>
<feature type="region of interest" description="Disordered" evidence="1">
    <location>
        <begin position="1"/>
        <end position="114"/>
    </location>
</feature>
<feature type="region of interest" description="Disordered" evidence="1">
    <location>
        <begin position="635"/>
        <end position="692"/>
    </location>
</feature>
<evidence type="ECO:0000313" key="3">
    <source>
        <dbReference type="Proteomes" id="UP001567538"/>
    </source>
</evidence>
<sequence>MESSRDARRAIVSAANGLPRRRQRITTLRDSIDKDRQVKSQETVRSRDREEKELEREFRKRRRIDRTAAQQRSESTDSNDEECCEEGEEMRIYQHNQFSSTSNNRRGLRAHRSSPVLRGAADEMLGVPVPRRARSASAKRLQELSNSGSGDDSMKKKMQKYPERRAPISNPKQSQDDIEIEVAEALFDLMKQSQSQSKSSQRQENVDTDGLIPAGDELKISKADGGKDENNAFSVQNEPPIKANAGADLGDSLEELKREGKVEKERLLDDGFVNKVEVGFPKESESPSSAKANACEIQDATVAKAHYDAIIVETKKETKLEIDLMSSPLLSSPERDGTDPAVMDHAVRKKSEVAGLAFASGMQGEKIGIVNSDQQSNLVVEKHTLQQQAWKEDKNQSPTSLLPSPVGMSSWPGVLPHPGFMLPLQAMPINGIAKSSLIMQPPQYKFSQPRPKRCTTHQSLAQSIHYHQELIKKSLSTGPIALCGSKSPSLKFTSPAHQFSPGNPFLGEFQGGQNLATGSVGNGKDKSSDAAAVALNTTSSKSSHQASASSFLHGHGFLLPFGHRQTTMMAPTNSSGSPQSATSAANATLLSNSAGRLPVNFPFPISTNIPMPPFKGGSHSMPFFNSSLYPSPAFNQQPFTTSHHASSQSASQNMNLSSHRQPQSSAKTSENKLPTSVSANLQSEKPAQPSYSSIMSDAEINWKNGASCAPSFVSHSAKPSSSPQQGSKGRVVYDFSFGSNASATPVLNFSPTVQSSGMFQMLPDMSLSGMQMLHQTSEGKSLASGGQSLNCSRSDHSEISALSTMGPPNFDARNMNFLPSSLDGLPPFQTTSGVPVPNFQQHHNIHGSFHTGILPSSSSSSNRVFDTSSFPKTAAPEIPQLKCSQGQTHITFGNGSFQGHQFVTPRNASSVASATPPPPSQESDGQKSPSPACRRNVPSILSTCPSQLPELKY</sequence>
<feature type="compositionally biased region" description="Low complexity" evidence="1">
    <location>
        <begin position="642"/>
        <end position="658"/>
    </location>
</feature>
<feature type="compositionally biased region" description="Polar residues" evidence="1">
    <location>
        <begin position="894"/>
        <end position="907"/>
    </location>
</feature>
<dbReference type="EMBL" id="JBEAFC010000008">
    <property type="protein sequence ID" value="KAL1547240.1"/>
    <property type="molecule type" value="Genomic_DNA"/>
</dbReference>
<keyword evidence="3" id="KW-1185">Reference proteome</keyword>
<feature type="compositionally biased region" description="Basic and acidic residues" evidence="1">
    <location>
        <begin position="30"/>
        <end position="58"/>
    </location>
</feature>
<evidence type="ECO:0000313" key="2">
    <source>
        <dbReference type="EMBL" id="KAL1547240.1"/>
    </source>
</evidence>
<accession>A0ABD1GSX8</accession>
<feature type="compositionally biased region" description="Acidic residues" evidence="1">
    <location>
        <begin position="77"/>
        <end position="88"/>
    </location>
</feature>
<feature type="region of interest" description="Disordered" evidence="1">
    <location>
        <begin position="894"/>
        <end position="953"/>
    </location>
</feature>
<gene>
    <name evidence="2" type="ORF">AAHA92_23742</name>
</gene>
<feature type="compositionally biased region" description="Low complexity" evidence="1">
    <location>
        <begin position="191"/>
        <end position="203"/>
    </location>
</feature>
<organism evidence="2 3">
    <name type="scientific">Salvia divinorum</name>
    <name type="common">Maria pastora</name>
    <name type="synonym">Diviner's sage</name>
    <dbReference type="NCBI Taxonomy" id="28513"/>
    <lineage>
        <taxon>Eukaryota</taxon>
        <taxon>Viridiplantae</taxon>
        <taxon>Streptophyta</taxon>
        <taxon>Embryophyta</taxon>
        <taxon>Tracheophyta</taxon>
        <taxon>Spermatophyta</taxon>
        <taxon>Magnoliopsida</taxon>
        <taxon>eudicotyledons</taxon>
        <taxon>Gunneridae</taxon>
        <taxon>Pentapetalae</taxon>
        <taxon>asterids</taxon>
        <taxon>lamiids</taxon>
        <taxon>Lamiales</taxon>
        <taxon>Lamiaceae</taxon>
        <taxon>Nepetoideae</taxon>
        <taxon>Mentheae</taxon>
        <taxon>Salviinae</taxon>
        <taxon>Salvia</taxon>
        <taxon>Salvia subgen. Calosphace</taxon>
    </lineage>
</organism>
<feature type="compositionally biased region" description="Basic and acidic residues" evidence="1">
    <location>
        <begin position="152"/>
        <end position="166"/>
    </location>
</feature>
<dbReference type="PANTHER" id="PTHR34798">
    <property type="entry name" value="PROTEIN TIME FOR COFFEE"/>
    <property type="match status" value="1"/>
</dbReference>
<comment type="caution">
    <text evidence="2">The sequence shown here is derived from an EMBL/GenBank/DDBJ whole genome shotgun (WGS) entry which is preliminary data.</text>
</comment>